<reference evidence="14" key="1">
    <citation type="journal article" date="2017" name="Gene">
        <title>Newly identified PcToll4 regulates antimicrobial peptide expression in intestine of red swamp crayfish Procambarus clarkii.</title>
        <authorList>
            <person name="Huang Y."/>
            <person name="Li T."/>
            <person name="Jin M."/>
            <person name="Yin S."/>
            <person name="Hui K.M."/>
            <person name="Ren Q."/>
        </authorList>
    </citation>
    <scope>NUCLEOTIDE SEQUENCE</scope>
</reference>
<feature type="chain" id="PRO_5012119565" evidence="12">
    <location>
        <begin position="21"/>
        <end position="1011"/>
    </location>
</feature>
<evidence type="ECO:0000256" key="8">
    <source>
        <dbReference type="ARBA" id="ARBA00023136"/>
    </source>
</evidence>
<keyword evidence="9" id="KW-0675">Receptor</keyword>
<keyword evidence="3" id="KW-0433">Leucine-rich repeat</keyword>
<evidence type="ECO:0000256" key="1">
    <source>
        <dbReference type="ARBA" id="ARBA00004479"/>
    </source>
</evidence>
<dbReference type="SMART" id="SM00365">
    <property type="entry name" value="LRR_SD22"/>
    <property type="match status" value="4"/>
</dbReference>
<keyword evidence="7 11" id="KW-1133">Transmembrane helix</keyword>
<evidence type="ECO:0000313" key="14">
    <source>
        <dbReference type="EMBL" id="AOG75607.1"/>
    </source>
</evidence>
<dbReference type="SMART" id="SM00082">
    <property type="entry name" value="LRRCT"/>
    <property type="match status" value="2"/>
</dbReference>
<dbReference type="GO" id="GO:0005886">
    <property type="term" value="C:plasma membrane"/>
    <property type="evidence" value="ECO:0007669"/>
    <property type="project" value="TreeGrafter"/>
</dbReference>
<name>A0A1S5RQT5_PROCL</name>
<feature type="transmembrane region" description="Helical" evidence="11">
    <location>
        <begin position="792"/>
        <end position="816"/>
    </location>
</feature>
<dbReference type="PANTHER" id="PTHR24365">
    <property type="entry name" value="TOLL-LIKE RECEPTOR"/>
    <property type="match status" value="1"/>
</dbReference>
<dbReference type="SUPFAM" id="SSF52058">
    <property type="entry name" value="L domain-like"/>
    <property type="match status" value="3"/>
</dbReference>
<evidence type="ECO:0000256" key="2">
    <source>
        <dbReference type="ARBA" id="ARBA00009634"/>
    </source>
</evidence>
<dbReference type="GO" id="GO:0038023">
    <property type="term" value="F:signaling receptor activity"/>
    <property type="evidence" value="ECO:0007669"/>
    <property type="project" value="TreeGrafter"/>
</dbReference>
<sequence length="1011" mass="115856">MASWMILGLHLLYLWTRTSYANIACSKCEMNRSSNQITCPDSFHPQKFTVTLSDLKDYPQSALTLKCHHKAENINISLIEDCQFSSVKYVRFERCPLFNVSFSEFFQQIGIHPENVTSLLFVDVGQRDQYDLQEWHLQGLGNLKNLLFDGNQFSSIPQNLLKATPELKHFRFSINKLETLPQSLFASTPNLTEVYLHTNEFTSLPDNLFANLPKLTNLSLWKNNLTEIRPELLSTIPNLQSLELSHNNILHLDSKVFSNLPNLRKILLNTNSLESLPVDIFHNCPSLEILNAEYNKIPALPSELFKNSTKIDTLEFGNNQIANIPENTFQGLNNMVKLKLNRNSLKSLFPNVFADLTSLETLDLQSNLLEYLPHGSFDNLRKLNTLVLKNNSLSELPDNIFKNCENLNNLHVSHNKINVLHSSSFPHPTSTLQVLDLSNNNISFSSIRNSTSIASQEITVEEHFPLSEQIKLHDLSLSSNSINAVPQAFSTELKELAKLNLKGNNIEYLESNDLSFMSNDVIVDLSYNKIKGISLQEMEYIHSQKTVNVYFQGNPLICNCDIYQLARLLQGRAEETENMFQLNVIDQDKVKCSYPEKQNIEFPVKAVNTESLVCRLKSCPAMCTCFTRPHDTMFIINCSYQGLKAIPKLKDNYLPEGNLSITLNLRNNSITDLSGLQDPEYSSLVNLTIPNNKLSFINDSVLPQHLQVLDIRGNNFTSLPKSILELFNSSSVILSLGDNPWRCNCDLDDLHNFLREPNRKVTDSHNIICLNIEEPLIQVKKEDLCPIIQQPMIIASITSITIFLFLFFVLGTVSVYKYQQDIKVWLFTHRLCLWAVAQEEQDADKKYDAFISYSNKDEEFVNSVLVPGLESGDPKYKVCLHYRDWIPGEYIQNQIDQSIEASSRTIVILSSNFIENVWGQLEFKTAHSKALKDKTNKIIVIVFGEVPPDSELDDELRLYLSTRTYLQWRDPKFWEKLRYVMPHPQQFITKQHKRKENLKLELVHSNSKQNT</sequence>
<evidence type="ECO:0000256" key="7">
    <source>
        <dbReference type="ARBA" id="ARBA00022989"/>
    </source>
</evidence>
<comment type="similarity">
    <text evidence="2">Belongs to the Toll-like receptor family.</text>
</comment>
<dbReference type="Pfam" id="PF13855">
    <property type="entry name" value="LRR_8"/>
    <property type="match status" value="1"/>
</dbReference>
<accession>A0A1S5RQT5</accession>
<dbReference type="FunFam" id="3.80.10.10:FF:001164">
    <property type="entry name" value="GH01279p"/>
    <property type="match status" value="1"/>
</dbReference>
<dbReference type="FunFam" id="3.40.50.10140:FF:000021">
    <property type="entry name" value="Toll receptor 13"/>
    <property type="match status" value="1"/>
</dbReference>
<dbReference type="OrthoDB" id="1421090at2759"/>
<dbReference type="EMBL" id="KU680805">
    <property type="protein sequence ID" value="AOG75607.1"/>
    <property type="molecule type" value="mRNA"/>
</dbReference>
<dbReference type="PRINTS" id="PR01537">
    <property type="entry name" value="INTRLKN1R1F"/>
</dbReference>
<evidence type="ECO:0000256" key="11">
    <source>
        <dbReference type="SAM" id="Phobius"/>
    </source>
</evidence>
<keyword evidence="8 11" id="KW-0472">Membrane</keyword>
<dbReference type="Gene3D" id="3.80.10.10">
    <property type="entry name" value="Ribonuclease Inhibitor"/>
    <property type="match status" value="4"/>
</dbReference>
<dbReference type="InterPro" id="IPR000157">
    <property type="entry name" value="TIR_dom"/>
</dbReference>
<dbReference type="InterPro" id="IPR000483">
    <property type="entry name" value="Cys-rich_flank_reg_C"/>
</dbReference>
<dbReference type="InterPro" id="IPR026906">
    <property type="entry name" value="LRR_5"/>
</dbReference>
<evidence type="ECO:0000256" key="4">
    <source>
        <dbReference type="ARBA" id="ARBA00022692"/>
    </source>
</evidence>
<keyword evidence="5 12" id="KW-0732">Signal</keyword>
<keyword evidence="10" id="KW-0325">Glycoprotein</keyword>
<evidence type="ECO:0000256" key="10">
    <source>
        <dbReference type="ARBA" id="ARBA00023180"/>
    </source>
</evidence>
<dbReference type="Pfam" id="PF01582">
    <property type="entry name" value="TIR"/>
    <property type="match status" value="1"/>
</dbReference>
<dbReference type="Gene3D" id="3.40.50.10140">
    <property type="entry name" value="Toll/interleukin-1 receptor homology (TIR) domain"/>
    <property type="match status" value="1"/>
</dbReference>
<evidence type="ECO:0000256" key="12">
    <source>
        <dbReference type="SAM" id="SignalP"/>
    </source>
</evidence>
<dbReference type="SMART" id="SM00255">
    <property type="entry name" value="TIR"/>
    <property type="match status" value="1"/>
</dbReference>
<evidence type="ECO:0000259" key="13">
    <source>
        <dbReference type="PROSITE" id="PS50104"/>
    </source>
</evidence>
<dbReference type="PROSITE" id="PS51450">
    <property type="entry name" value="LRR"/>
    <property type="match status" value="3"/>
</dbReference>
<comment type="subcellular location">
    <subcellularLocation>
        <location evidence="1">Membrane</location>
        <topology evidence="1">Single-pass type I membrane protein</topology>
    </subcellularLocation>
</comment>
<dbReference type="Pfam" id="PF13306">
    <property type="entry name" value="LRR_5"/>
    <property type="match status" value="1"/>
</dbReference>
<feature type="signal peptide" evidence="12">
    <location>
        <begin position="1"/>
        <end position="20"/>
    </location>
</feature>
<keyword evidence="4 11" id="KW-0812">Transmembrane</keyword>
<dbReference type="SMART" id="SM00364">
    <property type="entry name" value="LRR_BAC"/>
    <property type="match status" value="8"/>
</dbReference>
<keyword evidence="6" id="KW-0677">Repeat</keyword>
<dbReference type="SMR" id="A0A1S5RQT5"/>
<proteinExistence type="evidence at transcript level"/>
<dbReference type="PANTHER" id="PTHR24365:SF541">
    <property type="entry name" value="PROTEIN TOLL-RELATED"/>
    <property type="match status" value="1"/>
</dbReference>
<dbReference type="Pfam" id="PF00560">
    <property type="entry name" value="LRR_1"/>
    <property type="match status" value="2"/>
</dbReference>
<organism evidence="14">
    <name type="scientific">Procambarus clarkii</name>
    <name type="common">Red swamp crayfish</name>
    <dbReference type="NCBI Taxonomy" id="6728"/>
    <lineage>
        <taxon>Eukaryota</taxon>
        <taxon>Metazoa</taxon>
        <taxon>Ecdysozoa</taxon>
        <taxon>Arthropoda</taxon>
        <taxon>Crustacea</taxon>
        <taxon>Multicrustacea</taxon>
        <taxon>Malacostraca</taxon>
        <taxon>Eumalacostraca</taxon>
        <taxon>Eucarida</taxon>
        <taxon>Decapoda</taxon>
        <taxon>Pleocyemata</taxon>
        <taxon>Astacidea</taxon>
        <taxon>Astacoidea</taxon>
        <taxon>Cambaridae</taxon>
        <taxon>Procambarus</taxon>
    </lineage>
</organism>
<evidence type="ECO:0000256" key="5">
    <source>
        <dbReference type="ARBA" id="ARBA00022729"/>
    </source>
</evidence>
<dbReference type="InterPro" id="IPR003591">
    <property type="entry name" value="Leu-rich_rpt_typical-subtyp"/>
</dbReference>
<dbReference type="AlphaFoldDB" id="A0A1S5RQT5"/>
<dbReference type="InterPro" id="IPR001611">
    <property type="entry name" value="Leu-rich_rpt"/>
</dbReference>
<dbReference type="InterPro" id="IPR032675">
    <property type="entry name" value="LRR_dom_sf"/>
</dbReference>
<feature type="domain" description="TIR" evidence="13">
    <location>
        <begin position="845"/>
        <end position="981"/>
    </location>
</feature>
<evidence type="ECO:0000256" key="3">
    <source>
        <dbReference type="ARBA" id="ARBA00022614"/>
    </source>
</evidence>
<evidence type="ECO:0000256" key="9">
    <source>
        <dbReference type="ARBA" id="ARBA00023170"/>
    </source>
</evidence>
<evidence type="ECO:0000256" key="6">
    <source>
        <dbReference type="ARBA" id="ARBA00022737"/>
    </source>
</evidence>
<dbReference type="GO" id="GO:0007165">
    <property type="term" value="P:signal transduction"/>
    <property type="evidence" value="ECO:0007669"/>
    <property type="project" value="InterPro"/>
</dbReference>
<dbReference type="InterPro" id="IPR035897">
    <property type="entry name" value="Toll_tir_struct_dom_sf"/>
</dbReference>
<dbReference type="PROSITE" id="PS50104">
    <property type="entry name" value="TIR"/>
    <property type="match status" value="1"/>
</dbReference>
<dbReference type="SUPFAM" id="SSF52200">
    <property type="entry name" value="Toll/Interleukin receptor TIR domain"/>
    <property type="match status" value="1"/>
</dbReference>
<protein>
    <submittedName>
        <fullName evidence="14">Toll3</fullName>
    </submittedName>
</protein>
<dbReference type="SMART" id="SM00369">
    <property type="entry name" value="LRR_TYP"/>
    <property type="match status" value="15"/>
</dbReference>